<dbReference type="SUPFAM" id="SSF50447">
    <property type="entry name" value="Translation proteins"/>
    <property type="match status" value="1"/>
</dbReference>
<evidence type="ECO:0000256" key="4">
    <source>
        <dbReference type="ARBA" id="ARBA00007237"/>
    </source>
</evidence>
<dbReference type="EMBL" id="BBIO01000002">
    <property type="protein sequence ID" value="GAK43964.1"/>
    <property type="molecule type" value="Genomic_DNA"/>
</dbReference>
<comment type="catalytic activity">
    <reaction evidence="1 14">
        <text>adenosine 5'-phosphosulfate + ATP = 3'-phosphoadenylyl sulfate + ADP + H(+)</text>
        <dbReference type="Rhea" id="RHEA:24152"/>
        <dbReference type="ChEBI" id="CHEBI:15378"/>
        <dbReference type="ChEBI" id="CHEBI:30616"/>
        <dbReference type="ChEBI" id="CHEBI:58243"/>
        <dbReference type="ChEBI" id="CHEBI:58339"/>
        <dbReference type="ChEBI" id="CHEBI:456216"/>
        <dbReference type="EC" id="2.7.1.25"/>
    </reaction>
</comment>
<evidence type="ECO:0000256" key="3">
    <source>
        <dbReference type="ARBA" id="ARBA00005438"/>
    </source>
</evidence>
<evidence type="ECO:0000256" key="12">
    <source>
        <dbReference type="ARBA" id="ARBA00024872"/>
    </source>
</evidence>
<keyword evidence="14" id="KW-0418">Kinase</keyword>
<evidence type="ECO:0000313" key="17">
    <source>
        <dbReference type="Proteomes" id="UP000028702"/>
    </source>
</evidence>
<dbReference type="InterPro" id="IPR050100">
    <property type="entry name" value="TRAFAC_GTPase_members"/>
</dbReference>
<keyword evidence="14" id="KW-0597">Phosphoprotein</keyword>
<comment type="similarity">
    <text evidence="4">In the N-terminal section; belongs to the TRAFAC class translation factor GTPase superfamily. Classic translation factor GTPase family. CysN/NodQ subfamily.</text>
</comment>
<evidence type="ECO:0000256" key="8">
    <source>
        <dbReference type="ARBA" id="ARBA00022741"/>
    </source>
</evidence>
<dbReference type="GO" id="GO:0000103">
    <property type="term" value="P:sulfate assimilation"/>
    <property type="evidence" value="ECO:0007669"/>
    <property type="project" value="UniProtKB-UniRule"/>
</dbReference>
<comment type="caution">
    <text evidence="16">The sequence shown here is derived from an EMBL/GenBank/DDBJ whole genome shotgun (WGS) entry which is preliminary data.</text>
</comment>
<dbReference type="GO" id="GO:0003924">
    <property type="term" value="F:GTPase activity"/>
    <property type="evidence" value="ECO:0007669"/>
    <property type="project" value="InterPro"/>
</dbReference>
<dbReference type="InterPro" id="IPR005225">
    <property type="entry name" value="Small_GTP-bd"/>
</dbReference>
<dbReference type="PANTHER" id="PTHR23115">
    <property type="entry name" value="TRANSLATION FACTOR"/>
    <property type="match status" value="1"/>
</dbReference>
<dbReference type="InterPro" id="IPR000795">
    <property type="entry name" value="T_Tr_GTP-bd_dom"/>
</dbReference>
<dbReference type="STRING" id="1333998.M2A_0463"/>
<evidence type="ECO:0000256" key="1">
    <source>
        <dbReference type="ARBA" id="ARBA00001823"/>
    </source>
</evidence>
<dbReference type="PRINTS" id="PR00315">
    <property type="entry name" value="ELONGATNFCT"/>
</dbReference>
<evidence type="ECO:0000256" key="10">
    <source>
        <dbReference type="ARBA" id="ARBA00023134"/>
    </source>
</evidence>
<comment type="catalytic activity">
    <reaction evidence="13">
        <text>sulfate + ATP + H(+) = adenosine 5'-phosphosulfate + diphosphate</text>
        <dbReference type="Rhea" id="RHEA:18133"/>
        <dbReference type="ChEBI" id="CHEBI:15378"/>
        <dbReference type="ChEBI" id="CHEBI:16189"/>
        <dbReference type="ChEBI" id="CHEBI:30616"/>
        <dbReference type="ChEBI" id="CHEBI:33019"/>
        <dbReference type="ChEBI" id="CHEBI:58243"/>
        <dbReference type="EC" id="2.7.7.4"/>
    </reaction>
</comment>
<dbReference type="eggNOG" id="COG2895">
    <property type="taxonomic scope" value="Bacteria"/>
</dbReference>
<dbReference type="PROSITE" id="PS51722">
    <property type="entry name" value="G_TR_2"/>
    <property type="match status" value="1"/>
</dbReference>
<sequence length="637" mass="70813">MGETNVKLASINPDAQKARDLLRIVIVGHVDHGKSTLVGRLFHDTGSLPDGKYESIKAMCERRGVPFEYAFLMDALQAERDQGITIDTSQIWFKTEARDYTIIDAPGHKEFLKNMITGAAQSDAALLIIDAAEGVREQSRRHGYLLHLMGVRQVAVAVNKMDLVGYEQEQFDLIEEEYRDYLRSIGVEPTFVIPVSAREGDNIANGSKSMPWYKGPTVVKALDSFLPNAPLVDQALRFPVQDVYKFDQRRIIAGRIESGRLKVGDTLMFSPSNKTAKVQTIESWSAREDFTPPSEAAAGQSVGITLDEQIFVERGELISHVEEAPIETEVFKARLFWLGHEPLTAGKSYKLKLGTFDTPVTVQKVDRIIDTSDLSNSESEQVERNQVAEVTIRSRRMLALDEFTSNGRTGRFVLVDKYDIAGGGIISMEGYADQRAMIMATKSTNITRVEHGVSIEERARRNGHKGGVLWFTGLSGAGKSTLAVALEKLLFEKGYNSYVLDGDNVRHGLNANLGFSPEDRAENIRRVGETAALFQRAGMLAITSFISPYRSDRDRARAAAGDGFHEIYVKADVETCKQRDPKGLYKKAIAGEIKEFTGISAPYEEPDSPNLVIDTAETPLEECLETLVNYVERNFRV</sequence>
<reference evidence="16 17" key="1">
    <citation type="submission" date="2014-07" db="EMBL/GenBank/DDBJ databases">
        <title>Tepidicaulis marinum gen. nov., sp. nov., a novel marine bacterium denitrifying nitrate to nitrous oxide strictly under microaerobic conditions.</title>
        <authorList>
            <person name="Takeuchi M."/>
            <person name="Yamagishi T."/>
            <person name="Kamagata Y."/>
            <person name="Oshima K."/>
            <person name="Hattori M."/>
            <person name="Katayama T."/>
            <person name="Hanada S."/>
            <person name="Tamaki H."/>
            <person name="Marumo K."/>
            <person name="Maeda H."/>
            <person name="Nedachi M."/>
            <person name="Iwasaki W."/>
            <person name="Suwa Y."/>
            <person name="Sakata S."/>
        </authorList>
    </citation>
    <scope>NUCLEOTIDE SEQUENCE [LARGE SCALE GENOMIC DNA]</scope>
    <source>
        <strain evidence="16 17">MA2</strain>
    </source>
</reference>
<feature type="binding site" evidence="14">
    <location>
        <begin position="473"/>
        <end position="480"/>
    </location>
    <ligand>
        <name>ATP</name>
        <dbReference type="ChEBI" id="CHEBI:30616"/>
    </ligand>
</feature>
<dbReference type="GO" id="GO:0005524">
    <property type="term" value="F:ATP binding"/>
    <property type="evidence" value="ECO:0007669"/>
    <property type="project" value="UniProtKB-UniRule"/>
</dbReference>
<comment type="function">
    <text evidence="14">Catalyzes the synthesis of activated sulfate.</text>
</comment>
<dbReference type="Pfam" id="PF01583">
    <property type="entry name" value="APS_kinase"/>
    <property type="match status" value="1"/>
</dbReference>
<dbReference type="CDD" id="cd04166">
    <property type="entry name" value="CysN_ATPS"/>
    <property type="match status" value="1"/>
</dbReference>
<feature type="domain" description="Tr-type G" evidence="15">
    <location>
        <begin position="19"/>
        <end position="231"/>
    </location>
</feature>
<evidence type="ECO:0000256" key="13">
    <source>
        <dbReference type="ARBA" id="ARBA00049370"/>
    </source>
</evidence>
<name>A0A081B7E6_9HYPH</name>
<keyword evidence="7 16" id="KW-0548">Nucleotidyltransferase</keyword>
<dbReference type="NCBIfam" id="TIGR00231">
    <property type="entry name" value="small_GTP"/>
    <property type="match status" value="1"/>
</dbReference>
<dbReference type="Proteomes" id="UP000028702">
    <property type="component" value="Unassembled WGS sequence"/>
</dbReference>
<comment type="subunit">
    <text evidence="5">Sulfate-activating enzymes, NodP and NodQ, may be physically associated.</text>
</comment>
<dbReference type="GO" id="GO:0004781">
    <property type="term" value="F:sulfate adenylyltransferase (ATP) activity"/>
    <property type="evidence" value="ECO:0007669"/>
    <property type="project" value="UniProtKB-EC"/>
</dbReference>
<keyword evidence="11" id="KW-0511">Multifunctional enzyme</keyword>
<dbReference type="InterPro" id="IPR041757">
    <property type="entry name" value="CysN_GTP-bd"/>
</dbReference>
<evidence type="ECO:0000259" key="15">
    <source>
        <dbReference type="PROSITE" id="PS51722"/>
    </source>
</evidence>
<dbReference type="EC" id="2.7.1.25" evidence="14"/>
<dbReference type="Pfam" id="PF00009">
    <property type="entry name" value="GTP_EFTU"/>
    <property type="match status" value="1"/>
</dbReference>
<dbReference type="InterPro" id="IPR002891">
    <property type="entry name" value="APS"/>
</dbReference>
<dbReference type="GO" id="GO:0005525">
    <property type="term" value="F:GTP binding"/>
    <property type="evidence" value="ECO:0007669"/>
    <property type="project" value="UniProtKB-KW"/>
</dbReference>
<protein>
    <recommendedName>
        <fullName evidence="14">Adenylyl-sulfate kinase</fullName>
        <ecNumber evidence="14">2.7.1.25</ecNumber>
    </recommendedName>
    <alternativeName>
        <fullName evidence="14">APS kinase</fullName>
    </alternativeName>
    <alternativeName>
        <fullName evidence="14">ATP adenosine-5'-phosphosulfate 3'-phosphotransferase</fullName>
    </alternativeName>
    <alternativeName>
        <fullName evidence="14">Adenosine-5'-phosphosulfate kinase</fullName>
    </alternativeName>
</protein>
<dbReference type="SUPFAM" id="SSF50465">
    <property type="entry name" value="EF-Tu/eEF-1alpha/eIF2-gamma C-terminal domain"/>
    <property type="match status" value="1"/>
</dbReference>
<organism evidence="16 17">
    <name type="scientific">Tepidicaulis marinus</name>
    <dbReference type="NCBI Taxonomy" id="1333998"/>
    <lineage>
        <taxon>Bacteria</taxon>
        <taxon>Pseudomonadati</taxon>
        <taxon>Pseudomonadota</taxon>
        <taxon>Alphaproteobacteria</taxon>
        <taxon>Hyphomicrobiales</taxon>
        <taxon>Parvibaculaceae</taxon>
        <taxon>Tepidicaulis</taxon>
    </lineage>
</organism>
<keyword evidence="8 14" id="KW-0547">Nucleotide-binding</keyword>
<comment type="pathway">
    <text evidence="14">Sulfur metabolism; hydrogen sulfide biosynthesis; sulfite from sulfate: step 2/3.</text>
</comment>
<dbReference type="GO" id="GO:0004020">
    <property type="term" value="F:adenylylsulfate kinase activity"/>
    <property type="evidence" value="ECO:0007669"/>
    <property type="project" value="UniProtKB-UniRule"/>
</dbReference>
<keyword evidence="10" id="KW-0342">GTP-binding</keyword>
<dbReference type="NCBIfam" id="NF003013">
    <property type="entry name" value="PRK03846.1"/>
    <property type="match status" value="1"/>
</dbReference>
<dbReference type="UniPathway" id="UPA00140">
    <property type="reaction ID" value="UER00205"/>
</dbReference>
<keyword evidence="6 14" id="KW-0808">Transferase</keyword>
<evidence type="ECO:0000256" key="14">
    <source>
        <dbReference type="HAMAP-Rule" id="MF_00065"/>
    </source>
</evidence>
<dbReference type="InterPro" id="IPR011779">
    <property type="entry name" value="SO4_adenylTrfase_lsu"/>
</dbReference>
<dbReference type="Gene3D" id="3.40.50.300">
    <property type="entry name" value="P-loop containing nucleotide triphosphate hydrolases"/>
    <property type="match status" value="2"/>
</dbReference>
<dbReference type="SUPFAM" id="SSF52540">
    <property type="entry name" value="P-loop containing nucleoside triphosphate hydrolases"/>
    <property type="match status" value="2"/>
</dbReference>
<dbReference type="AlphaFoldDB" id="A0A081B7E6"/>
<evidence type="ECO:0000256" key="2">
    <source>
        <dbReference type="ARBA" id="ARBA00002357"/>
    </source>
</evidence>
<evidence type="ECO:0000256" key="6">
    <source>
        <dbReference type="ARBA" id="ARBA00022679"/>
    </source>
</evidence>
<dbReference type="RefSeq" id="WP_045442509.1">
    <property type="nucleotide sequence ID" value="NZ_BBIO01000002.1"/>
</dbReference>
<keyword evidence="9 14" id="KW-0067">ATP-binding</keyword>
<evidence type="ECO:0000256" key="11">
    <source>
        <dbReference type="ARBA" id="ARBA00023268"/>
    </source>
</evidence>
<comment type="function">
    <text evidence="12">Proposed to provide activated sulfate for transfer to Nod factor. ATP sulfurylase may be the GTPase, regulating ATP sulfurylase activity.</text>
</comment>
<evidence type="ECO:0000256" key="7">
    <source>
        <dbReference type="ARBA" id="ARBA00022695"/>
    </source>
</evidence>
<dbReference type="InterPro" id="IPR044139">
    <property type="entry name" value="CysN_NoDQ_III"/>
</dbReference>
<accession>A0A081B7E6</accession>
<dbReference type="NCBIfam" id="TIGR00455">
    <property type="entry name" value="apsK"/>
    <property type="match status" value="1"/>
</dbReference>
<dbReference type="CDD" id="cd04095">
    <property type="entry name" value="CysN_NoDQ_III"/>
    <property type="match status" value="1"/>
</dbReference>
<comment type="similarity">
    <text evidence="14">Belongs to the APS kinase family.</text>
</comment>
<feature type="active site" description="Phosphoserine intermediate" evidence="14">
    <location>
        <position position="547"/>
    </location>
</feature>
<dbReference type="InterPro" id="IPR054696">
    <property type="entry name" value="GTP-eEF1A_C"/>
</dbReference>
<dbReference type="InterPro" id="IPR059117">
    <property type="entry name" value="APS_kinase_dom"/>
</dbReference>
<dbReference type="InterPro" id="IPR009001">
    <property type="entry name" value="Transl_elong_EF1A/Init_IF2_C"/>
</dbReference>
<dbReference type="eggNOG" id="COG0529">
    <property type="taxonomic scope" value="Bacteria"/>
</dbReference>
<dbReference type="InterPro" id="IPR009000">
    <property type="entry name" value="Transl_B-barrel_sf"/>
</dbReference>
<dbReference type="CDD" id="cd02027">
    <property type="entry name" value="APSK"/>
    <property type="match status" value="1"/>
</dbReference>
<keyword evidence="17" id="KW-1185">Reference proteome</keyword>
<dbReference type="HAMAP" id="MF_00065">
    <property type="entry name" value="Adenylyl_sulf_kinase"/>
    <property type="match status" value="1"/>
</dbReference>
<comment type="similarity">
    <text evidence="3">In the C-terminal section; belongs to the APS kinase family.</text>
</comment>
<dbReference type="InterPro" id="IPR031157">
    <property type="entry name" value="G_TR_CS"/>
</dbReference>
<evidence type="ECO:0000256" key="9">
    <source>
        <dbReference type="ARBA" id="ARBA00022840"/>
    </source>
</evidence>
<dbReference type="InterPro" id="IPR027417">
    <property type="entry name" value="P-loop_NTPase"/>
</dbReference>
<dbReference type="Gene3D" id="2.40.30.10">
    <property type="entry name" value="Translation factors"/>
    <property type="match status" value="2"/>
</dbReference>
<gene>
    <name evidence="14" type="primary">cysC</name>
    <name evidence="16" type="ORF">M2A_0463</name>
</gene>
<proteinExistence type="inferred from homology"/>
<comment type="function">
    <text evidence="2">APS kinase catalyzes the synthesis of activated sulfate.</text>
</comment>
<evidence type="ECO:0000256" key="5">
    <source>
        <dbReference type="ARBA" id="ARBA00011760"/>
    </source>
</evidence>
<dbReference type="PROSITE" id="PS00301">
    <property type="entry name" value="G_TR_1"/>
    <property type="match status" value="1"/>
</dbReference>
<dbReference type="GO" id="GO:0070814">
    <property type="term" value="P:hydrogen sulfide biosynthetic process"/>
    <property type="evidence" value="ECO:0007669"/>
    <property type="project" value="UniProtKB-UniRule"/>
</dbReference>
<dbReference type="Pfam" id="PF22594">
    <property type="entry name" value="GTP-eEF1A_C"/>
    <property type="match status" value="1"/>
</dbReference>
<dbReference type="NCBIfam" id="TIGR02034">
    <property type="entry name" value="CysN"/>
    <property type="match status" value="1"/>
</dbReference>
<evidence type="ECO:0000313" key="16">
    <source>
        <dbReference type="EMBL" id="GAK43964.1"/>
    </source>
</evidence>